<dbReference type="RefSeq" id="XP_030765515.1">
    <property type="nucleotide sequence ID" value="XM_030909655.1"/>
</dbReference>
<dbReference type="PRINTS" id="PR00019">
    <property type="entry name" value="LEURICHRPT"/>
</dbReference>
<keyword evidence="7" id="KW-0418">Kinase</keyword>
<feature type="compositionally biased region" description="Low complexity" evidence="5">
    <location>
        <begin position="331"/>
        <end position="347"/>
    </location>
</feature>
<dbReference type="Pfam" id="PF12799">
    <property type="entry name" value="LRR_4"/>
    <property type="match status" value="1"/>
</dbReference>
<dbReference type="AlphaFoldDB" id="A0A6J2YRV2"/>
<reference evidence="7" key="1">
    <citation type="submission" date="2025-08" db="UniProtKB">
        <authorList>
            <consortium name="RefSeq"/>
        </authorList>
    </citation>
    <scope>IDENTIFICATION</scope>
    <source>
        <tissue evidence="7">Gonads</tissue>
    </source>
</reference>
<dbReference type="InterPro" id="IPR032675">
    <property type="entry name" value="LRR_dom_sf"/>
</dbReference>
<dbReference type="InterPro" id="IPR025875">
    <property type="entry name" value="Leu-rich_rpt_4"/>
</dbReference>
<dbReference type="InParanoid" id="A0A6J2YRV2"/>
<keyword evidence="7" id="KW-0808">Transferase</keyword>
<comment type="subcellular location">
    <subcellularLocation>
        <location evidence="1">Cytoplasm</location>
    </subcellularLocation>
</comment>
<feature type="region of interest" description="Disordered" evidence="5">
    <location>
        <begin position="325"/>
        <end position="350"/>
    </location>
</feature>
<dbReference type="OrthoDB" id="7451790at2759"/>
<proteinExistence type="predicted"/>
<dbReference type="PROSITE" id="PS51450">
    <property type="entry name" value="LRR"/>
    <property type="match status" value="3"/>
</dbReference>
<dbReference type="GeneID" id="115889607"/>
<accession>A0A6J2YRV2</accession>
<evidence type="ECO:0000313" key="7">
    <source>
        <dbReference type="RefSeq" id="XP_030765515.1"/>
    </source>
</evidence>
<evidence type="ECO:0000256" key="3">
    <source>
        <dbReference type="ARBA" id="ARBA00022614"/>
    </source>
</evidence>
<keyword evidence="6" id="KW-1185">Reference proteome</keyword>
<evidence type="ECO:0000313" key="6">
    <source>
        <dbReference type="Proteomes" id="UP000504635"/>
    </source>
</evidence>
<dbReference type="Proteomes" id="UP000504635">
    <property type="component" value="Unplaced"/>
</dbReference>
<dbReference type="FunCoup" id="A0A6J2YRV2">
    <property type="interactions" value="1095"/>
</dbReference>
<dbReference type="GO" id="GO:0016301">
    <property type="term" value="F:kinase activity"/>
    <property type="evidence" value="ECO:0007669"/>
    <property type="project" value="UniProtKB-KW"/>
</dbReference>
<evidence type="ECO:0000256" key="4">
    <source>
        <dbReference type="ARBA" id="ARBA00022737"/>
    </source>
</evidence>
<organism evidence="6 7">
    <name type="scientific">Sitophilus oryzae</name>
    <name type="common">Rice weevil</name>
    <name type="synonym">Curculio oryzae</name>
    <dbReference type="NCBI Taxonomy" id="7048"/>
    <lineage>
        <taxon>Eukaryota</taxon>
        <taxon>Metazoa</taxon>
        <taxon>Ecdysozoa</taxon>
        <taxon>Arthropoda</taxon>
        <taxon>Hexapoda</taxon>
        <taxon>Insecta</taxon>
        <taxon>Pterygota</taxon>
        <taxon>Neoptera</taxon>
        <taxon>Endopterygota</taxon>
        <taxon>Coleoptera</taxon>
        <taxon>Polyphaga</taxon>
        <taxon>Cucujiformia</taxon>
        <taxon>Curculionidae</taxon>
        <taxon>Dryophthorinae</taxon>
        <taxon>Sitophilus</taxon>
    </lineage>
</organism>
<sequence>MSEPCLLSKVAELLRPVSKDVFNGKGKLCLSTLYLQKLNSAFDEHVPEDLSSSFNVTDTKAHLQRDLHFLLDLVTGTVALKLTPDLIGNEEQHEISLGRFGNLKALEIHKIDVKTITGIQKLRPQIQELTNVHNLGCLGDVLDKCGGDMSQGHLWSELKKANFSHNHITEIDNSLEWTPWLVTLDLSHNQLKSADFVNTLPNLKHLNVSFNKLDKVPKFKGQICKRLQVLILSNNFVEDLTGLINLSTLLQLDLSQNCLMDHNSLMSIAHLPSLYFLNLQGNPVYFHPHHRNTTCQYLNKNTATLNFVLNNIPLNKAEKSFAGSRHPITQSSLSSSNDSSLNSLENSVNERQRRVRNVTIQEGHSVVAEPKKTPVSTPKPSTVHLEMKKQVEQLRKEYGDTWLYRHSGVIFQDVLGFEKSTVLSSTPSENHLGDLYFAKNEASNDSGLFETAKEEQTTTDAKENFETAEDSDFFISHDEPAVEEEEEPLSDDDDAFNGEMFYAATGSDGKECDLCLIVTETHLSERDSVSVKEKARWNLNVVISCEVGSLPNEIQITFDTMRKDRQSRTYYIEDTEKFVNLVQSKIVNEKIDYQCMKCNESFSRTKSRDRRERESESSVVCPKCQSIHVIEV</sequence>
<keyword evidence="4" id="KW-0677">Repeat</keyword>
<keyword evidence="3" id="KW-0433">Leucine-rich repeat</keyword>
<dbReference type="InterPro" id="IPR001611">
    <property type="entry name" value="Leu-rich_rpt"/>
</dbReference>
<dbReference type="SUPFAM" id="SSF52075">
    <property type="entry name" value="Outer arm dynein light chain 1"/>
    <property type="match status" value="1"/>
</dbReference>
<evidence type="ECO:0000256" key="5">
    <source>
        <dbReference type="SAM" id="MobiDB-lite"/>
    </source>
</evidence>
<gene>
    <name evidence="7" type="primary">LOC115889607</name>
</gene>
<evidence type="ECO:0000256" key="1">
    <source>
        <dbReference type="ARBA" id="ARBA00004496"/>
    </source>
</evidence>
<name>A0A6J2YRV2_SITOR</name>
<evidence type="ECO:0000256" key="2">
    <source>
        <dbReference type="ARBA" id="ARBA00022490"/>
    </source>
</evidence>
<keyword evidence="2" id="KW-0963">Cytoplasm</keyword>
<dbReference type="PANTHER" id="PTHR15454:SF69">
    <property type="entry name" value="SERINE_THREONINE-PROTEIN KINASE 11-INTERACTING PROTEIN"/>
    <property type="match status" value="1"/>
</dbReference>
<dbReference type="GO" id="GO:0005737">
    <property type="term" value="C:cytoplasm"/>
    <property type="evidence" value="ECO:0007669"/>
    <property type="project" value="UniProtKB-SubCell"/>
</dbReference>
<protein>
    <submittedName>
        <fullName evidence="7">Serine/threonine-protein kinase 11-interacting protein</fullName>
    </submittedName>
</protein>
<dbReference type="KEGG" id="soy:115889607"/>
<dbReference type="PANTHER" id="PTHR15454">
    <property type="entry name" value="NISCHARIN RELATED"/>
    <property type="match status" value="1"/>
</dbReference>
<dbReference type="Gene3D" id="3.80.10.10">
    <property type="entry name" value="Ribonuclease Inhibitor"/>
    <property type="match status" value="2"/>
</dbReference>